<evidence type="ECO:0000313" key="1">
    <source>
        <dbReference type="EMBL" id="MEA0970782.1"/>
    </source>
</evidence>
<accession>A0ABU5NCB5</accession>
<dbReference type="EMBL" id="JARJFB010000046">
    <property type="protein sequence ID" value="MEA0970782.1"/>
    <property type="molecule type" value="Genomic_DNA"/>
</dbReference>
<sequence length="110" mass="11847">MKKLGIFVCVASILVGCGGNPHPKMVSFTPASVVVDYSKNDLHEATGLAQQFCSSIEKDAQYVSTKESGWTSSEKLAFFNCIERGKTVAGWAAQHGANNNAHTPIINNFK</sequence>
<dbReference type="RefSeq" id="WP_322776683.1">
    <property type="nucleotide sequence ID" value="NZ_JARJFB010000046.1"/>
</dbReference>
<evidence type="ECO:0000313" key="2">
    <source>
        <dbReference type="Proteomes" id="UP001291687"/>
    </source>
</evidence>
<dbReference type="Proteomes" id="UP001291687">
    <property type="component" value="Unassembled WGS sequence"/>
</dbReference>
<protein>
    <recommendedName>
        <fullName evidence="3">Lipoprotein</fullName>
    </recommendedName>
</protein>
<organism evidence="1 2">
    <name type="scientific">Candidatus Megaera venefica</name>
    <dbReference type="NCBI Taxonomy" id="2055910"/>
    <lineage>
        <taxon>Bacteria</taxon>
        <taxon>Pseudomonadati</taxon>
        <taxon>Pseudomonadota</taxon>
        <taxon>Alphaproteobacteria</taxon>
        <taxon>Rickettsiales</taxon>
        <taxon>Rickettsiaceae</taxon>
        <taxon>Candidatus Megaera</taxon>
    </lineage>
</organism>
<proteinExistence type="predicted"/>
<gene>
    <name evidence="1" type="ORF">Megvenef_00751</name>
</gene>
<keyword evidence="2" id="KW-1185">Reference proteome</keyword>
<reference evidence="1 2" key="1">
    <citation type="submission" date="2023-03" db="EMBL/GenBank/DDBJ databases">
        <title>Host association and intracellularity evolved multiple times independently in the Rickettsiales.</title>
        <authorList>
            <person name="Castelli M."/>
            <person name="Nardi T."/>
            <person name="Gammuto L."/>
            <person name="Bellinzona G."/>
            <person name="Sabaneyeva E."/>
            <person name="Potekhin A."/>
            <person name="Serra V."/>
            <person name="Petroni G."/>
            <person name="Sassera D."/>
        </authorList>
    </citation>
    <scope>NUCLEOTIDE SEQUENCE [LARGE SCALE GENOMIC DNA]</scope>
    <source>
        <strain evidence="1 2">Sr 2-6</strain>
    </source>
</reference>
<evidence type="ECO:0008006" key="3">
    <source>
        <dbReference type="Google" id="ProtNLM"/>
    </source>
</evidence>
<name>A0ABU5NCB5_9RICK</name>
<comment type="caution">
    <text evidence="1">The sequence shown here is derived from an EMBL/GenBank/DDBJ whole genome shotgun (WGS) entry which is preliminary data.</text>
</comment>
<dbReference type="PROSITE" id="PS51257">
    <property type="entry name" value="PROKAR_LIPOPROTEIN"/>
    <property type="match status" value="1"/>
</dbReference>